<evidence type="ECO:0000256" key="8">
    <source>
        <dbReference type="ARBA" id="ARBA00023136"/>
    </source>
</evidence>
<evidence type="ECO:0000256" key="5">
    <source>
        <dbReference type="ARBA" id="ARBA00022741"/>
    </source>
</evidence>
<dbReference type="PROSITE" id="PS50893">
    <property type="entry name" value="ABC_TRANSPORTER_2"/>
    <property type="match status" value="2"/>
</dbReference>
<sequence length="512" mass="55601">METQQPVEAHVETRHLEKRYGGVHALRDVNVQIHRGEVHALVGENGAGKSTLGKIIAGAVRHDGGTLVVNGKAAAYRAPMDAIRDGIAIIDQELAMLPDRAVIDNVFLGIERAHGGVLDNRSAREEFEELVASTGFELNPETLVGDLRLADQQKVEILRALARRADLIVMDEPSAALTPGEVRQLHGVIRSLKARGATVVLVSHFLEEVLAVSDRVTILRDGEHVRTAVTADETRESIIHSMLGRHLTEPPEIAAAPDTAPVVLEVTGLTRPGHFEDVSLTVRAGEIVGINGLVGAGRTEVCRAVFGADRYRSGEVRLNGERVRFRSPAEAIKANVAMLPENRKELGLLMHRSVKENLTLPHLDLFARAGVLWSGRERGEAEELVTRAGVKTASVDALVSTLSGGNQQKVVLAKWLAKEPRLLIVDEPTRGVDIGAKSAIYDILRELASRGIAILVVSSELDEVLELSHRVLVMARGRIVAEYDHHEANKDLLLTAAFWTPESERTAQEAAA</sequence>
<dbReference type="PANTHER" id="PTHR43790">
    <property type="entry name" value="CARBOHYDRATE TRANSPORT ATP-BINDING PROTEIN MG119-RELATED"/>
    <property type="match status" value="1"/>
</dbReference>
<comment type="caution">
    <text evidence="10">The sequence shown here is derived from an EMBL/GenBank/DDBJ whole genome shotgun (WGS) entry which is preliminary data.</text>
</comment>
<dbReference type="InterPro" id="IPR003593">
    <property type="entry name" value="AAA+_ATPase"/>
</dbReference>
<keyword evidence="1" id="KW-0813">Transport</keyword>
<keyword evidence="6 10" id="KW-0067">ATP-binding</keyword>
<dbReference type="GO" id="GO:0005524">
    <property type="term" value="F:ATP binding"/>
    <property type="evidence" value="ECO:0007669"/>
    <property type="project" value="UniProtKB-KW"/>
</dbReference>
<dbReference type="Proteomes" id="UP000693892">
    <property type="component" value="Unassembled WGS sequence"/>
</dbReference>
<keyword evidence="7" id="KW-1278">Translocase</keyword>
<evidence type="ECO:0000256" key="7">
    <source>
        <dbReference type="ARBA" id="ARBA00022967"/>
    </source>
</evidence>
<dbReference type="CDD" id="cd03216">
    <property type="entry name" value="ABC_Carb_Monos_I"/>
    <property type="match status" value="1"/>
</dbReference>
<dbReference type="InterPro" id="IPR017871">
    <property type="entry name" value="ABC_transporter-like_CS"/>
</dbReference>
<keyword evidence="4" id="KW-0677">Repeat</keyword>
<name>A0A916JXG3_9MICO</name>
<dbReference type="CDD" id="cd03215">
    <property type="entry name" value="ABC_Carb_Monos_II"/>
    <property type="match status" value="1"/>
</dbReference>
<evidence type="ECO:0000256" key="3">
    <source>
        <dbReference type="ARBA" id="ARBA00022597"/>
    </source>
</evidence>
<gene>
    <name evidence="10" type="primary">rbsA_4</name>
    <name evidence="10" type="ORF">LEUCIP111803_01511</name>
</gene>
<keyword evidence="5" id="KW-0547">Nucleotide-binding</keyword>
<evidence type="ECO:0000256" key="4">
    <source>
        <dbReference type="ARBA" id="ARBA00022737"/>
    </source>
</evidence>
<evidence type="ECO:0000256" key="2">
    <source>
        <dbReference type="ARBA" id="ARBA00022475"/>
    </source>
</evidence>
<dbReference type="AlphaFoldDB" id="A0A916JXG3"/>
<evidence type="ECO:0000256" key="6">
    <source>
        <dbReference type="ARBA" id="ARBA00022840"/>
    </source>
</evidence>
<dbReference type="PANTHER" id="PTHR43790:SF3">
    <property type="entry name" value="D-ALLOSE IMPORT ATP-BINDING PROTEIN ALSA-RELATED"/>
    <property type="match status" value="1"/>
</dbReference>
<dbReference type="InterPro" id="IPR003439">
    <property type="entry name" value="ABC_transporter-like_ATP-bd"/>
</dbReference>
<evidence type="ECO:0000313" key="10">
    <source>
        <dbReference type="EMBL" id="CAG7611984.1"/>
    </source>
</evidence>
<accession>A0A916JXG3</accession>
<proteinExistence type="predicted"/>
<keyword evidence="11" id="KW-1185">Reference proteome</keyword>
<organism evidence="10 11">
    <name type="scientific">Leucobacter soli</name>
    <dbReference type="NCBI Taxonomy" id="2812850"/>
    <lineage>
        <taxon>Bacteria</taxon>
        <taxon>Bacillati</taxon>
        <taxon>Actinomycetota</taxon>
        <taxon>Actinomycetes</taxon>
        <taxon>Micrococcales</taxon>
        <taxon>Microbacteriaceae</taxon>
        <taxon>Leucobacter</taxon>
    </lineage>
</organism>
<feature type="domain" description="ABC transporter" evidence="9">
    <location>
        <begin position="257"/>
        <end position="501"/>
    </location>
</feature>
<evidence type="ECO:0000259" key="9">
    <source>
        <dbReference type="PROSITE" id="PS50893"/>
    </source>
</evidence>
<dbReference type="RefSeq" id="WP_218115115.1">
    <property type="nucleotide sequence ID" value="NZ_CAJVAP010000015.1"/>
</dbReference>
<keyword evidence="2" id="KW-1003">Cell membrane</keyword>
<feature type="domain" description="ABC transporter" evidence="9">
    <location>
        <begin position="11"/>
        <end position="246"/>
    </location>
</feature>
<dbReference type="GO" id="GO:0016887">
    <property type="term" value="F:ATP hydrolysis activity"/>
    <property type="evidence" value="ECO:0007669"/>
    <property type="project" value="InterPro"/>
</dbReference>
<dbReference type="EMBL" id="CAJVAP010000015">
    <property type="protein sequence ID" value="CAG7611984.1"/>
    <property type="molecule type" value="Genomic_DNA"/>
</dbReference>
<dbReference type="SMART" id="SM00382">
    <property type="entry name" value="AAA"/>
    <property type="match status" value="2"/>
</dbReference>
<dbReference type="InterPro" id="IPR050107">
    <property type="entry name" value="ABC_carbohydrate_import_ATPase"/>
</dbReference>
<keyword evidence="8" id="KW-0472">Membrane</keyword>
<dbReference type="Pfam" id="PF00005">
    <property type="entry name" value="ABC_tran"/>
    <property type="match status" value="2"/>
</dbReference>
<protein>
    <submittedName>
        <fullName evidence="10">Ribose import ATP-binding protein RbsA</fullName>
    </submittedName>
</protein>
<dbReference type="PROSITE" id="PS00211">
    <property type="entry name" value="ABC_TRANSPORTER_1"/>
    <property type="match status" value="1"/>
</dbReference>
<keyword evidence="3" id="KW-0762">Sugar transport</keyword>
<reference evidence="10" key="1">
    <citation type="submission" date="2021-06" db="EMBL/GenBank/DDBJ databases">
        <authorList>
            <person name="Criscuolo A."/>
        </authorList>
    </citation>
    <scope>NUCLEOTIDE SEQUENCE</scope>
    <source>
        <strain evidence="10">CIP111803</strain>
    </source>
</reference>
<evidence type="ECO:0000313" key="11">
    <source>
        <dbReference type="Proteomes" id="UP000693892"/>
    </source>
</evidence>
<evidence type="ECO:0000256" key="1">
    <source>
        <dbReference type="ARBA" id="ARBA00022448"/>
    </source>
</evidence>